<protein>
    <submittedName>
        <fullName evidence="1">Uncharacterized protein</fullName>
    </submittedName>
</protein>
<evidence type="ECO:0000313" key="1">
    <source>
        <dbReference type="EMBL" id="MBY5626737.1"/>
    </source>
</evidence>
<organism evidence="1 2">
    <name type="scientific">Rhizobium leguminosarum</name>
    <dbReference type="NCBI Taxonomy" id="384"/>
    <lineage>
        <taxon>Bacteria</taxon>
        <taxon>Pseudomonadati</taxon>
        <taxon>Pseudomonadota</taxon>
        <taxon>Alphaproteobacteria</taxon>
        <taxon>Hyphomicrobiales</taxon>
        <taxon>Rhizobiaceae</taxon>
        <taxon>Rhizobium/Agrobacterium group</taxon>
        <taxon>Rhizobium</taxon>
    </lineage>
</organism>
<name>A0AAJ1EBH9_RHILE</name>
<dbReference type="AlphaFoldDB" id="A0AAJ1EBH9"/>
<proteinExistence type="predicted"/>
<comment type="caution">
    <text evidence="1">The sequence shown here is derived from an EMBL/GenBank/DDBJ whole genome shotgun (WGS) entry which is preliminary data.</text>
</comment>
<reference evidence="1" key="1">
    <citation type="submission" date="2020-04" db="EMBL/GenBank/DDBJ databases">
        <title>Global-level population genomics supports evidence of horizontal gene transfer on evolution of Rhizobia in Lentils.</title>
        <authorList>
            <person name="Gai Y."/>
            <person name="Cook D."/>
            <person name="Riely B."/>
        </authorList>
    </citation>
    <scope>NUCLEOTIDE SEQUENCE</scope>
    <source>
        <strain evidence="1">Derici101B</strain>
    </source>
</reference>
<evidence type="ECO:0000313" key="2">
    <source>
        <dbReference type="Proteomes" id="UP000825699"/>
    </source>
</evidence>
<sequence>MLAHQLRAAGIAFSHQATGPDFRIDDDGRRIWIEVVTPTPANVPAAWLDPADNGVRDFPHEEILLRWTAAIKAKADVLIGNAGTAGYLASGIVAPEDCYVIAVNGRLMRGYDGAFDALYGISQFPFAVEATLAVGPLQVRLNRKTFEASQPEHQRRCEILKPRGLPVPADTFLDAKFSPISAIWATDIDEFTLLDRSAKMVAVHNPEATHPIPVGFLPAHDEYVARILDESTYQLDRIEGRTAPPEETSVVVDVPA</sequence>
<dbReference type="RefSeq" id="WP_222259339.1">
    <property type="nucleotide sequence ID" value="NZ_JAAXEB010000002.1"/>
</dbReference>
<accession>A0AAJ1EBH9</accession>
<dbReference type="Proteomes" id="UP000825699">
    <property type="component" value="Unassembled WGS sequence"/>
</dbReference>
<dbReference type="EMBL" id="JAAXEP010000001">
    <property type="protein sequence ID" value="MBY5626737.1"/>
    <property type="molecule type" value="Genomic_DNA"/>
</dbReference>
<gene>
    <name evidence="1" type="ORF">HFO42_01095</name>
</gene>